<dbReference type="AlphaFoldDB" id="A0A7J5BN28"/>
<feature type="region of interest" description="Disordered" evidence="1">
    <location>
        <begin position="55"/>
        <end position="75"/>
    </location>
</feature>
<protein>
    <submittedName>
        <fullName evidence="2">Uncharacterized protein</fullName>
    </submittedName>
</protein>
<dbReference type="EMBL" id="WBJZ01000024">
    <property type="protein sequence ID" value="KAB1653285.1"/>
    <property type="molecule type" value="Genomic_DNA"/>
</dbReference>
<evidence type="ECO:0000256" key="1">
    <source>
        <dbReference type="SAM" id="MobiDB-lite"/>
    </source>
</evidence>
<comment type="caution">
    <text evidence="2">The sequence shown here is derived from an EMBL/GenBank/DDBJ whole genome shotgun (WGS) entry which is preliminary data.</text>
</comment>
<keyword evidence="3" id="KW-1185">Reference proteome</keyword>
<organism evidence="2 3">
    <name type="scientific">Pseudoclavibacter chungangensis</name>
    <dbReference type="NCBI Taxonomy" id="587635"/>
    <lineage>
        <taxon>Bacteria</taxon>
        <taxon>Bacillati</taxon>
        <taxon>Actinomycetota</taxon>
        <taxon>Actinomycetes</taxon>
        <taxon>Micrococcales</taxon>
        <taxon>Microbacteriaceae</taxon>
        <taxon>Pseudoclavibacter</taxon>
    </lineage>
</organism>
<sequence>MSDEHPAPIALPDARVPDQHTLTDLRDELDRAASLPLEERAAAYAEVHARLTAALEEPATDAASARDDAATGARP</sequence>
<dbReference type="Proteomes" id="UP000467240">
    <property type="component" value="Unassembled WGS sequence"/>
</dbReference>
<reference evidence="2 3" key="1">
    <citation type="submission" date="2019-09" db="EMBL/GenBank/DDBJ databases">
        <title>Phylogeny of genus Pseudoclavibacter and closely related genus.</title>
        <authorList>
            <person name="Li Y."/>
        </authorList>
    </citation>
    <scope>NUCLEOTIDE SEQUENCE [LARGE SCALE GENOMIC DNA]</scope>
    <source>
        <strain evidence="2 3">DSM 23821</strain>
    </source>
</reference>
<dbReference type="OrthoDB" id="5125441at2"/>
<accession>A0A7J5BN28</accession>
<evidence type="ECO:0000313" key="2">
    <source>
        <dbReference type="EMBL" id="KAB1653285.1"/>
    </source>
</evidence>
<proteinExistence type="predicted"/>
<name>A0A7J5BN28_9MICO</name>
<gene>
    <name evidence="2" type="ORF">F8O01_15595</name>
</gene>
<dbReference type="RefSeq" id="WP_158041834.1">
    <property type="nucleotide sequence ID" value="NZ_JACCFV010000001.1"/>
</dbReference>
<evidence type="ECO:0000313" key="3">
    <source>
        <dbReference type="Proteomes" id="UP000467240"/>
    </source>
</evidence>